<protein>
    <recommendedName>
        <fullName evidence="1">Cobalamin-independent methionine synthase MetE C-terminal/archaeal domain-containing protein</fullName>
    </recommendedName>
</protein>
<dbReference type="PANTHER" id="PTHR43844">
    <property type="entry name" value="METHIONINE SYNTHASE"/>
    <property type="match status" value="1"/>
</dbReference>
<dbReference type="Proteomes" id="UP001162891">
    <property type="component" value="Chromosome"/>
</dbReference>
<evidence type="ECO:0000313" key="2">
    <source>
        <dbReference type="EMBL" id="BDG01112.1"/>
    </source>
</evidence>
<evidence type="ECO:0000259" key="1">
    <source>
        <dbReference type="Pfam" id="PF01717"/>
    </source>
</evidence>
<dbReference type="CDD" id="cd03311">
    <property type="entry name" value="CIMS_C_terminal_like"/>
    <property type="match status" value="1"/>
</dbReference>
<feature type="domain" description="Cobalamin-independent methionine synthase MetE C-terminal/archaeal" evidence="1">
    <location>
        <begin position="408"/>
        <end position="482"/>
    </location>
</feature>
<dbReference type="CDD" id="cd00291">
    <property type="entry name" value="SirA_YedF_YeeD"/>
    <property type="match status" value="1"/>
</dbReference>
<dbReference type="SUPFAM" id="SSF64307">
    <property type="entry name" value="SirA-like"/>
    <property type="match status" value="1"/>
</dbReference>
<dbReference type="InterPro" id="IPR038071">
    <property type="entry name" value="UROD/MetE-like_sf"/>
</dbReference>
<dbReference type="Pfam" id="PF01717">
    <property type="entry name" value="Meth_synt_2"/>
    <property type="match status" value="2"/>
</dbReference>
<sequence length="514" mass="55085">MMSSEPRHPYQPQASFDGGSLDCGSGLLLLIRQHIDPLADGALLEIRSSESSVRVDLPAWCRMTGNELVSQQDGAGGSSFLVAKGKFVPPAPVATAPATRVGTVRPARPVQVPELLPAPAPAPAVAPLSVMGVGSWPRPRWLLEALHAHLEGKLGDAEFEQTADDAVKLSVAAQVAAGVDVVTDGEQRRDNYASFIGARLDNCQLVPITDLLSYVSDPAEFERELRALDVPAGKVRHPAVLGPLSRSRPLAVHELEFAKTQTVLPVKVALPGPYLLTRTMWMECISDRAYADREALAKDVVRVLREEIHFLLAAGAALVQIDEPVLSEVVFGGSVTGNRTFMCGVLDARGSPDAELGFAEALLAELTRGLPRERLALHICRGNWTPDERVALAGDYRPLLPFLTRAPVGTVLLELATPRAGELEVLRGLPDDKRIGVGLVNQKLATVEVADDVLARAEHAVQLFGAQRVLLNPDCGFATFADNPIASAAVAADKLRVLAHAARALRRRHLARGD</sequence>
<reference evidence="3" key="1">
    <citation type="journal article" date="2022" name="Int. J. Syst. Evol. Microbiol.">
        <title>Anaeromyxobacter oryzae sp. nov., Anaeromyxobacter diazotrophicus sp. nov. and Anaeromyxobacter paludicola sp. nov., isolated from paddy soils.</title>
        <authorList>
            <person name="Itoh H."/>
            <person name="Xu Z."/>
            <person name="Mise K."/>
            <person name="Masuda Y."/>
            <person name="Ushijima N."/>
            <person name="Hayakawa C."/>
            <person name="Shiratori Y."/>
            <person name="Senoo K."/>
        </authorList>
    </citation>
    <scope>NUCLEOTIDE SEQUENCE [LARGE SCALE GENOMIC DNA]</scope>
    <source>
        <strain evidence="3">Red232</strain>
    </source>
</reference>
<gene>
    <name evidence="2" type="ORF">AMOR_01080</name>
</gene>
<accession>A0ABN6MJD2</accession>
<dbReference type="InterPro" id="IPR002629">
    <property type="entry name" value="Met_Synth_C/arc"/>
</dbReference>
<dbReference type="InterPro" id="IPR036868">
    <property type="entry name" value="TusA-like_sf"/>
</dbReference>
<dbReference type="PANTHER" id="PTHR43844:SF1">
    <property type="entry name" value="METHIONINE SYNTHASE"/>
    <property type="match status" value="1"/>
</dbReference>
<evidence type="ECO:0000313" key="3">
    <source>
        <dbReference type="Proteomes" id="UP001162891"/>
    </source>
</evidence>
<dbReference type="EMBL" id="AP025591">
    <property type="protein sequence ID" value="BDG01112.1"/>
    <property type="molecule type" value="Genomic_DNA"/>
</dbReference>
<name>A0ABN6MJD2_9BACT</name>
<proteinExistence type="predicted"/>
<organism evidence="2 3">
    <name type="scientific">Anaeromyxobacter oryzae</name>
    <dbReference type="NCBI Taxonomy" id="2918170"/>
    <lineage>
        <taxon>Bacteria</taxon>
        <taxon>Pseudomonadati</taxon>
        <taxon>Myxococcota</taxon>
        <taxon>Myxococcia</taxon>
        <taxon>Myxococcales</taxon>
        <taxon>Cystobacterineae</taxon>
        <taxon>Anaeromyxobacteraceae</taxon>
        <taxon>Anaeromyxobacter</taxon>
    </lineage>
</organism>
<keyword evidence="3" id="KW-1185">Reference proteome</keyword>
<dbReference type="SUPFAM" id="SSF51726">
    <property type="entry name" value="UROD/MetE-like"/>
    <property type="match status" value="1"/>
</dbReference>
<feature type="domain" description="Cobalamin-independent methionine synthase MetE C-terminal/archaeal" evidence="1">
    <location>
        <begin position="133"/>
        <end position="330"/>
    </location>
</feature>
<dbReference type="Gene3D" id="3.20.20.210">
    <property type="match status" value="1"/>
</dbReference>
<dbReference type="Gene3D" id="3.30.110.40">
    <property type="entry name" value="TusA-like domain"/>
    <property type="match status" value="1"/>
</dbReference>